<dbReference type="GO" id="GO:0016491">
    <property type="term" value="F:oxidoreductase activity"/>
    <property type="evidence" value="ECO:0007669"/>
    <property type="project" value="UniProtKB-KW"/>
</dbReference>
<dbReference type="SUPFAM" id="SSF51905">
    <property type="entry name" value="FAD/NAD(P)-binding domain"/>
    <property type="match status" value="1"/>
</dbReference>
<name>A0A1T4SVS1_9HYPH</name>
<dbReference type="Gene3D" id="3.50.50.60">
    <property type="entry name" value="FAD/NAD(P)-binding domain"/>
    <property type="match status" value="2"/>
</dbReference>
<feature type="domain" description="FAD dependent oxidoreductase" evidence="2">
    <location>
        <begin position="4"/>
        <end position="391"/>
    </location>
</feature>
<evidence type="ECO:0000313" key="3">
    <source>
        <dbReference type="EMBL" id="SKA31981.1"/>
    </source>
</evidence>
<accession>A0A1T4SVS1</accession>
<dbReference type="RefSeq" id="WP_078709703.1">
    <property type="nucleotide sequence ID" value="NZ_FUXL01000014.1"/>
</dbReference>
<dbReference type="InterPro" id="IPR006076">
    <property type="entry name" value="FAD-dep_OxRdtase"/>
</dbReference>
<evidence type="ECO:0000259" key="2">
    <source>
        <dbReference type="Pfam" id="PF01266"/>
    </source>
</evidence>
<gene>
    <name evidence="3" type="ORF">SAMN05428963_11481</name>
</gene>
<protein>
    <submittedName>
        <fullName evidence="3">D-amino-acid dehydrogenase</fullName>
    </submittedName>
</protein>
<dbReference type="Gene3D" id="3.30.9.10">
    <property type="entry name" value="D-Amino Acid Oxidase, subunit A, domain 2"/>
    <property type="match status" value="1"/>
</dbReference>
<dbReference type="Proteomes" id="UP000190135">
    <property type="component" value="Unassembled WGS sequence"/>
</dbReference>
<dbReference type="InterPro" id="IPR036188">
    <property type="entry name" value="FAD/NAD-bd_sf"/>
</dbReference>
<proteinExistence type="predicted"/>
<keyword evidence="4" id="KW-1185">Reference proteome</keyword>
<organism evidence="3 4">
    <name type="scientific">Consotaella salsifontis</name>
    <dbReference type="NCBI Taxonomy" id="1365950"/>
    <lineage>
        <taxon>Bacteria</taxon>
        <taxon>Pseudomonadati</taxon>
        <taxon>Pseudomonadota</taxon>
        <taxon>Alphaproteobacteria</taxon>
        <taxon>Hyphomicrobiales</taxon>
        <taxon>Aurantimonadaceae</taxon>
        <taxon>Consotaella</taxon>
    </lineage>
</organism>
<reference evidence="3 4" key="1">
    <citation type="submission" date="2017-02" db="EMBL/GenBank/DDBJ databases">
        <authorList>
            <person name="Peterson S.W."/>
        </authorList>
    </citation>
    <scope>NUCLEOTIDE SEQUENCE [LARGE SCALE GENOMIC DNA]</scope>
    <source>
        <strain evidence="3 4">USBA 369</strain>
    </source>
</reference>
<evidence type="ECO:0000313" key="4">
    <source>
        <dbReference type="Proteomes" id="UP000190135"/>
    </source>
</evidence>
<dbReference type="PANTHER" id="PTHR13847">
    <property type="entry name" value="SARCOSINE DEHYDROGENASE-RELATED"/>
    <property type="match status" value="1"/>
</dbReference>
<dbReference type="AlphaFoldDB" id="A0A1T4SVS1"/>
<dbReference type="OrthoDB" id="9805337at2"/>
<dbReference type="STRING" id="1365950.SAMN05428963_11481"/>
<dbReference type="EMBL" id="FUXL01000014">
    <property type="protein sequence ID" value="SKA31981.1"/>
    <property type="molecule type" value="Genomic_DNA"/>
</dbReference>
<evidence type="ECO:0000256" key="1">
    <source>
        <dbReference type="ARBA" id="ARBA00023002"/>
    </source>
</evidence>
<dbReference type="GO" id="GO:0005737">
    <property type="term" value="C:cytoplasm"/>
    <property type="evidence" value="ECO:0007669"/>
    <property type="project" value="TreeGrafter"/>
</dbReference>
<dbReference type="Pfam" id="PF01266">
    <property type="entry name" value="DAO"/>
    <property type="match status" value="1"/>
</dbReference>
<dbReference type="PANTHER" id="PTHR13847:SF289">
    <property type="entry name" value="GLYCINE OXIDASE"/>
    <property type="match status" value="1"/>
</dbReference>
<sequence>MSEAIVLGAGMVGVASALALQARGHQVVLVDRREPGRETSYGNAGIIQAEAMEPYAMPLGLGDLFAIAARRTNNVHWHLAALPGMARPLLAYLAHSFPARHRAASVIYSQLIRRATSDHAPLIEASGAGDLVSRDGFRQAYRSARRMDEAVKEAEHLRREYGVGVRVLTSDMLSAEEPALRKRLEGALHWTEAWSSSDPGGLVAAYADLFARRGGTLATGDAMSLARHGAAWRVMGDAGPIEAENVVVALGPWSPQLLARFGYPVPMLRKRGYHRHYRQTTPLRQPLMDTETGAVCSPMRIGLRIATGAELAAFDAAPTPRQLAFAERRVAELFDLGEPVEAEPWLGNRPCMPDMLPVVGRAPRDAGLWFHFGHGHQGFTLGPTTANLLAAQVDGERGEPLAESLAYRF</sequence>
<dbReference type="SUPFAM" id="SSF54373">
    <property type="entry name" value="FAD-linked reductases, C-terminal domain"/>
    <property type="match status" value="1"/>
</dbReference>
<keyword evidence="1" id="KW-0560">Oxidoreductase</keyword>